<dbReference type="AlphaFoldDB" id="A0A7W4LM94"/>
<dbReference type="InterPro" id="IPR002372">
    <property type="entry name" value="PQQ_rpt_dom"/>
</dbReference>
<name>A0A7W4LM94_9GAMM</name>
<keyword evidence="4" id="KW-0564">Palmitate</keyword>
<keyword evidence="7" id="KW-1185">Reference proteome</keyword>
<evidence type="ECO:0000313" key="6">
    <source>
        <dbReference type="EMBL" id="MBB2495607.1"/>
    </source>
</evidence>
<reference evidence="6 7" key="1">
    <citation type="submission" date="2020-08" db="EMBL/GenBank/DDBJ databases">
        <authorList>
            <person name="Kim C.M."/>
        </authorList>
    </citation>
    <scope>NUCLEOTIDE SEQUENCE [LARGE SCALE GENOMIC DNA]</scope>
    <source>
        <strain evidence="6 7">UL070</strain>
    </source>
</reference>
<evidence type="ECO:0000313" key="7">
    <source>
        <dbReference type="Proteomes" id="UP000542720"/>
    </source>
</evidence>
<evidence type="ECO:0000256" key="3">
    <source>
        <dbReference type="ARBA" id="ARBA00023237"/>
    </source>
</evidence>
<dbReference type="SUPFAM" id="SSF50998">
    <property type="entry name" value="Quinoprotein alcohol dehydrogenase-like"/>
    <property type="match status" value="1"/>
</dbReference>
<dbReference type="EMBL" id="JACJUD010000003">
    <property type="protein sequence ID" value="MBB2495607.1"/>
    <property type="molecule type" value="Genomic_DNA"/>
</dbReference>
<dbReference type="Proteomes" id="UP000542720">
    <property type="component" value="Unassembled WGS sequence"/>
</dbReference>
<dbReference type="HAMAP" id="MF_00923">
    <property type="entry name" value="OM_assembly_BamB"/>
    <property type="match status" value="1"/>
</dbReference>
<comment type="subcellular location">
    <subcellularLocation>
        <location evidence="4">Cell outer membrane</location>
        <topology evidence="4">Lipid-anchor</topology>
    </subcellularLocation>
</comment>
<keyword evidence="4" id="KW-0449">Lipoprotein</keyword>
<evidence type="ECO:0000259" key="5">
    <source>
        <dbReference type="Pfam" id="PF13360"/>
    </source>
</evidence>
<dbReference type="GO" id="GO:0009279">
    <property type="term" value="C:cell outer membrane"/>
    <property type="evidence" value="ECO:0007669"/>
    <property type="project" value="UniProtKB-SubCell"/>
</dbReference>
<dbReference type="Pfam" id="PF13360">
    <property type="entry name" value="PQQ_2"/>
    <property type="match status" value="1"/>
</dbReference>
<organism evidence="6 7">
    <name type="scientific">Aquipseudomonas ullengensis</name>
    <dbReference type="NCBI Taxonomy" id="2759166"/>
    <lineage>
        <taxon>Bacteria</taxon>
        <taxon>Pseudomonadati</taxon>
        <taxon>Pseudomonadota</taxon>
        <taxon>Gammaproteobacteria</taxon>
        <taxon>Pseudomonadales</taxon>
        <taxon>Pseudomonadaceae</taxon>
        <taxon>Aquipseudomonas</taxon>
    </lineage>
</organism>
<proteinExistence type="inferred from homology"/>
<protein>
    <recommendedName>
        <fullName evidence="4">Outer membrane protein assembly factor BamB</fullName>
    </recommendedName>
</protein>
<keyword evidence="3 4" id="KW-0998">Cell outer membrane</keyword>
<comment type="function">
    <text evidence="4">Part of the outer membrane protein assembly complex, which is involved in assembly and insertion of beta-barrel proteins into the outer membrane.</text>
</comment>
<gene>
    <name evidence="4 6" type="primary">bamB</name>
    <name evidence="6" type="ORF">H3H51_11310</name>
</gene>
<dbReference type="RefSeq" id="WP_183089138.1">
    <property type="nucleotide sequence ID" value="NZ_JACJUD010000003.1"/>
</dbReference>
<dbReference type="Gene3D" id="2.130.10.10">
    <property type="entry name" value="YVTN repeat-like/Quinoprotein amine dehydrogenase"/>
    <property type="match status" value="1"/>
</dbReference>
<keyword evidence="2 4" id="KW-0472">Membrane</keyword>
<dbReference type="GO" id="GO:0043165">
    <property type="term" value="P:Gram-negative-bacterium-type cell outer membrane assembly"/>
    <property type="evidence" value="ECO:0007669"/>
    <property type="project" value="UniProtKB-UniRule"/>
</dbReference>
<dbReference type="PANTHER" id="PTHR34512">
    <property type="entry name" value="CELL SURFACE PROTEIN"/>
    <property type="match status" value="1"/>
</dbReference>
<dbReference type="NCBIfam" id="TIGR03300">
    <property type="entry name" value="assembly_YfgL"/>
    <property type="match status" value="1"/>
</dbReference>
<dbReference type="GO" id="GO:0051205">
    <property type="term" value="P:protein insertion into membrane"/>
    <property type="evidence" value="ECO:0007669"/>
    <property type="project" value="UniProtKB-UniRule"/>
</dbReference>
<dbReference type="InterPro" id="IPR017687">
    <property type="entry name" value="BamB"/>
</dbReference>
<dbReference type="InterPro" id="IPR011047">
    <property type="entry name" value="Quinoprotein_ADH-like_sf"/>
</dbReference>
<dbReference type="PANTHER" id="PTHR34512:SF30">
    <property type="entry name" value="OUTER MEMBRANE PROTEIN ASSEMBLY FACTOR BAMB"/>
    <property type="match status" value="1"/>
</dbReference>
<evidence type="ECO:0000256" key="1">
    <source>
        <dbReference type="ARBA" id="ARBA00022729"/>
    </source>
</evidence>
<dbReference type="PROSITE" id="PS51257">
    <property type="entry name" value="PROKAR_LIPOPROTEIN"/>
    <property type="match status" value="1"/>
</dbReference>
<dbReference type="SMART" id="SM00564">
    <property type="entry name" value="PQQ"/>
    <property type="match status" value="6"/>
</dbReference>
<evidence type="ECO:0000256" key="2">
    <source>
        <dbReference type="ARBA" id="ARBA00023136"/>
    </source>
</evidence>
<dbReference type="InterPro" id="IPR015943">
    <property type="entry name" value="WD40/YVTN_repeat-like_dom_sf"/>
</dbReference>
<feature type="domain" description="Pyrrolo-quinoline quinone repeat" evidence="5">
    <location>
        <begin position="78"/>
        <end position="309"/>
    </location>
</feature>
<comment type="similarity">
    <text evidence="4">Belongs to the BamB family.</text>
</comment>
<dbReference type="InterPro" id="IPR018391">
    <property type="entry name" value="PQQ_b-propeller_rpt"/>
</dbReference>
<evidence type="ECO:0000256" key="4">
    <source>
        <dbReference type="HAMAP-Rule" id="MF_00923"/>
    </source>
</evidence>
<comment type="caution">
    <text evidence="6">The sequence shown here is derived from an EMBL/GenBank/DDBJ whole genome shotgun (WGS) entry which is preliminary data.</text>
</comment>
<accession>A0A7W4LM94</accession>
<comment type="subunit">
    <text evidence="4">Part of the Bam complex.</text>
</comment>
<keyword evidence="1 4" id="KW-0732">Signal</keyword>
<sequence length="383" mass="41042">MRDVMRWKNAAVLALAVLAVGCSSNSKKELPPAELPDIQEEVQLEKQWSRSIGDGQGELYNQLAPAVDGERLYAASADGEVVAMDRLTGDKTWEVDLELPVSGGVGAGYGLVLVGTLKGEVIALDATSGEERWRARVTSEVLSAPATNGDVVVVQTQDDRLIALDASTGSQRWIFENSPAVLTLRGTSSPVLTNRLAIAGLSSGKVIALDTQRGIPVWEQRVAVPKGRSELERVVDIDGNLLLSGGTLYVVTYQGQVAALDVDSGRPQWTRDASSYVGLAQGFGNVYVTQAGGSVESIDERSNSSLWNNEALARRQLSAPEVFSSYVAVGDFEGYLHLLSQVDGHFVGREKIDGDGVRVRPLVVGDWIYAYGNSGKLVALTIR</sequence>